<dbReference type="SUPFAM" id="SSF52121">
    <property type="entry name" value="Lumazine synthase"/>
    <property type="match status" value="1"/>
</dbReference>
<name>A0A383TUL5_9FLAO</name>
<dbReference type="Proteomes" id="UP000262142">
    <property type="component" value="Unassembled WGS sequence"/>
</dbReference>
<dbReference type="EC" id="2.5.1.78" evidence="3 7"/>
<evidence type="ECO:0000256" key="6">
    <source>
        <dbReference type="ARBA" id="ARBA00048785"/>
    </source>
</evidence>
<organism evidence="8 9">
    <name type="scientific">Candidatus Ornithobacterium hominis</name>
    <dbReference type="NCBI Taxonomy" id="2497989"/>
    <lineage>
        <taxon>Bacteria</taxon>
        <taxon>Pseudomonadati</taxon>
        <taxon>Bacteroidota</taxon>
        <taxon>Flavobacteriia</taxon>
        <taxon>Flavobacteriales</taxon>
        <taxon>Weeksellaceae</taxon>
        <taxon>Ornithobacterium</taxon>
    </lineage>
</organism>
<dbReference type="GO" id="GO:0009231">
    <property type="term" value="P:riboflavin biosynthetic process"/>
    <property type="evidence" value="ECO:0007669"/>
    <property type="project" value="UniProtKB-UniRule"/>
</dbReference>
<keyword evidence="5 7" id="KW-0808">Transferase</keyword>
<comment type="catalytic activity">
    <reaction evidence="6 7">
        <text>(2S)-2-hydroxy-3-oxobutyl phosphate + 5-amino-6-(D-ribitylamino)uracil = 6,7-dimethyl-8-(1-D-ribityl)lumazine + phosphate + 2 H2O + H(+)</text>
        <dbReference type="Rhea" id="RHEA:26152"/>
        <dbReference type="ChEBI" id="CHEBI:15377"/>
        <dbReference type="ChEBI" id="CHEBI:15378"/>
        <dbReference type="ChEBI" id="CHEBI:15934"/>
        <dbReference type="ChEBI" id="CHEBI:43474"/>
        <dbReference type="ChEBI" id="CHEBI:58201"/>
        <dbReference type="ChEBI" id="CHEBI:58830"/>
        <dbReference type="EC" id="2.5.1.78"/>
    </reaction>
</comment>
<gene>
    <name evidence="7 8" type="primary">ribH</name>
    <name evidence="8" type="ORF">SAMEA104719789_00351</name>
</gene>
<dbReference type="Pfam" id="PF00885">
    <property type="entry name" value="DMRL_synthase"/>
    <property type="match status" value="1"/>
</dbReference>
<evidence type="ECO:0000256" key="3">
    <source>
        <dbReference type="ARBA" id="ARBA00012664"/>
    </source>
</evidence>
<dbReference type="InterPro" id="IPR002180">
    <property type="entry name" value="LS/RS"/>
</dbReference>
<feature type="binding site" evidence="7">
    <location>
        <position position="118"/>
    </location>
    <ligand>
        <name>5-amino-6-(D-ribitylamino)uracil</name>
        <dbReference type="ChEBI" id="CHEBI:15934"/>
    </ligand>
</feature>
<dbReference type="GO" id="GO:0009349">
    <property type="term" value="C:riboflavin synthase complex"/>
    <property type="evidence" value="ECO:0007669"/>
    <property type="project" value="UniProtKB-UniRule"/>
</dbReference>
<dbReference type="CDD" id="cd09209">
    <property type="entry name" value="Lumazine_synthase-I"/>
    <property type="match status" value="1"/>
</dbReference>
<dbReference type="Gene3D" id="3.40.50.960">
    <property type="entry name" value="Lumazine/riboflavin synthase"/>
    <property type="match status" value="1"/>
</dbReference>
<keyword evidence="9" id="KW-1185">Reference proteome</keyword>
<feature type="binding site" evidence="7">
    <location>
        <begin position="85"/>
        <end position="87"/>
    </location>
    <ligand>
        <name>5-amino-6-(D-ribitylamino)uracil</name>
        <dbReference type="ChEBI" id="CHEBI:15934"/>
    </ligand>
</feature>
<dbReference type="PANTHER" id="PTHR21058">
    <property type="entry name" value="6,7-DIMETHYL-8-RIBITYLLUMAZINE SYNTHASE DMRL SYNTHASE LUMAZINE SYNTHASE"/>
    <property type="match status" value="1"/>
</dbReference>
<evidence type="ECO:0000256" key="4">
    <source>
        <dbReference type="ARBA" id="ARBA00022619"/>
    </source>
</evidence>
<comment type="similarity">
    <text evidence="2 7">Belongs to the DMRL synthase family.</text>
</comment>
<evidence type="ECO:0000256" key="1">
    <source>
        <dbReference type="ARBA" id="ARBA00004917"/>
    </source>
</evidence>
<dbReference type="HAMAP" id="MF_00178">
    <property type="entry name" value="Lumazine_synth"/>
    <property type="match status" value="1"/>
</dbReference>
<evidence type="ECO:0000256" key="7">
    <source>
        <dbReference type="HAMAP-Rule" id="MF_00178"/>
    </source>
</evidence>
<feature type="binding site" evidence="7">
    <location>
        <begin position="90"/>
        <end position="91"/>
    </location>
    <ligand>
        <name>(2S)-2-hydroxy-3-oxobutyl phosphate</name>
        <dbReference type="ChEBI" id="CHEBI:58830"/>
    </ligand>
</feature>
<evidence type="ECO:0000256" key="5">
    <source>
        <dbReference type="ARBA" id="ARBA00022679"/>
    </source>
</evidence>
<dbReference type="GO" id="GO:0000906">
    <property type="term" value="F:6,7-dimethyl-8-ribityllumazine synthase activity"/>
    <property type="evidence" value="ECO:0007669"/>
    <property type="project" value="UniProtKB-UniRule"/>
</dbReference>
<dbReference type="InterPro" id="IPR034964">
    <property type="entry name" value="LS"/>
</dbReference>
<dbReference type="RefSeq" id="WP_119057295.1">
    <property type="nucleotide sequence ID" value="NZ_UNSC01000001.1"/>
</dbReference>
<reference evidence="8 9" key="1">
    <citation type="submission" date="2018-09" db="EMBL/GenBank/DDBJ databases">
        <authorList>
            <consortium name="Pathogen Informatics"/>
        </authorList>
    </citation>
    <scope>NUCLEOTIDE SEQUENCE [LARGE SCALE GENOMIC DNA]</scope>
    <source>
        <strain evidence="8 9">OH-22767</strain>
    </source>
</reference>
<evidence type="ECO:0000313" key="8">
    <source>
        <dbReference type="EMBL" id="SZD71255.1"/>
    </source>
</evidence>
<feature type="active site" description="Proton donor" evidence="7">
    <location>
        <position position="93"/>
    </location>
</feature>
<keyword evidence="4 7" id="KW-0686">Riboflavin biosynthesis</keyword>
<evidence type="ECO:0000313" key="9">
    <source>
        <dbReference type="Proteomes" id="UP000262142"/>
    </source>
</evidence>
<proteinExistence type="inferred from homology"/>
<dbReference type="AlphaFoldDB" id="A0A383TUL5"/>
<feature type="binding site" evidence="7">
    <location>
        <position position="132"/>
    </location>
    <ligand>
        <name>(2S)-2-hydroxy-3-oxobutyl phosphate</name>
        <dbReference type="ChEBI" id="CHEBI:58830"/>
    </ligand>
</feature>
<dbReference type="NCBIfam" id="TIGR00114">
    <property type="entry name" value="lumazine-synth"/>
    <property type="match status" value="1"/>
</dbReference>
<dbReference type="InterPro" id="IPR036467">
    <property type="entry name" value="LS/RS_sf"/>
</dbReference>
<comment type="pathway">
    <text evidence="1 7">Cofactor biosynthesis; riboflavin biosynthesis; riboflavin from 2-hydroxy-3-oxobutyl phosphate and 5-amino-6-(D-ribitylamino)uracil: step 1/2.</text>
</comment>
<comment type="function">
    <text evidence="7">Catalyzes the formation of 6,7-dimethyl-8-ribityllumazine by condensation of 5-amino-6-(D-ribitylamino)uracil with 3,4-dihydroxy-2-butanone 4-phosphate. This is the penultimate step in the biosynthesis of riboflavin.</text>
</comment>
<evidence type="ECO:0000256" key="2">
    <source>
        <dbReference type="ARBA" id="ARBA00007424"/>
    </source>
</evidence>
<dbReference type="GO" id="GO:0005829">
    <property type="term" value="C:cytosol"/>
    <property type="evidence" value="ECO:0007669"/>
    <property type="project" value="TreeGrafter"/>
</dbReference>
<dbReference type="PANTHER" id="PTHR21058:SF0">
    <property type="entry name" value="6,7-DIMETHYL-8-RIBITYLLUMAZINE SYNTHASE"/>
    <property type="match status" value="1"/>
</dbReference>
<feature type="binding site" evidence="7">
    <location>
        <position position="29"/>
    </location>
    <ligand>
        <name>5-amino-6-(D-ribitylamino)uracil</name>
        <dbReference type="ChEBI" id="CHEBI:15934"/>
    </ligand>
</feature>
<dbReference type="OrthoDB" id="9809709at2"/>
<protein>
    <recommendedName>
        <fullName evidence="3 7">6,7-dimethyl-8-ribityllumazine synthase</fullName>
        <shortName evidence="7">DMRL synthase</shortName>
        <shortName evidence="7">LS</shortName>
        <shortName evidence="7">Lumazine synthase</shortName>
        <ecNumber evidence="3 7">2.5.1.78</ecNumber>
    </recommendedName>
</protein>
<accession>A0A383TUL5</accession>
<dbReference type="EMBL" id="UNSC01000001">
    <property type="protein sequence ID" value="SZD71255.1"/>
    <property type="molecule type" value="Genomic_DNA"/>
</dbReference>
<sequence length="160" mass="17398">MATTNLSQYDKEKVANAKPYKFGIVVSQWNKHITHALQKGAVDTLIDLGAETDNIMIVEVPGSFELIYGAKVIAEECDAVIVIGCVIRGETAHFDYVCQGVTQGIKDLNVQQNTPVIFCVLTDENEQQSLSRSGGEHGNKGVEAAVVAIHMAVLKNELIR</sequence>
<dbReference type="UniPathway" id="UPA00275">
    <property type="reaction ID" value="UER00404"/>
</dbReference>
<feature type="binding site" evidence="7">
    <location>
        <begin position="63"/>
        <end position="65"/>
    </location>
    <ligand>
        <name>5-amino-6-(D-ribitylamino)uracil</name>
        <dbReference type="ChEBI" id="CHEBI:15934"/>
    </ligand>
</feature>